<dbReference type="EMBL" id="WRPP01000005">
    <property type="protein sequence ID" value="MVU80504.1"/>
    <property type="molecule type" value="Genomic_DNA"/>
</dbReference>
<dbReference type="RefSeq" id="WP_157390129.1">
    <property type="nucleotide sequence ID" value="NZ_WRPP01000005.1"/>
</dbReference>
<keyword evidence="3" id="KW-1185">Reference proteome</keyword>
<feature type="region of interest" description="Disordered" evidence="1">
    <location>
        <begin position="38"/>
        <end position="58"/>
    </location>
</feature>
<name>A0A7K1V1N9_9NOCA</name>
<dbReference type="AlphaFoldDB" id="A0A7K1V1N9"/>
<dbReference type="Proteomes" id="UP000466794">
    <property type="component" value="Unassembled WGS sequence"/>
</dbReference>
<evidence type="ECO:0000313" key="2">
    <source>
        <dbReference type="EMBL" id="MVU80504.1"/>
    </source>
</evidence>
<sequence>MERRDRFAARGTMMLDRIAEIDGALPPPSSRQVLDRAPRAGAAQHEGTLECVRDGEVT</sequence>
<accession>A0A7K1V1N9</accession>
<gene>
    <name evidence="2" type="ORF">GPX89_25050</name>
</gene>
<comment type="caution">
    <text evidence="2">The sequence shown here is derived from an EMBL/GenBank/DDBJ whole genome shotgun (WGS) entry which is preliminary data.</text>
</comment>
<evidence type="ECO:0000313" key="3">
    <source>
        <dbReference type="Proteomes" id="UP000466794"/>
    </source>
</evidence>
<proteinExistence type="predicted"/>
<protein>
    <submittedName>
        <fullName evidence="2">Uncharacterized protein</fullName>
    </submittedName>
</protein>
<feature type="compositionally biased region" description="Basic and acidic residues" evidence="1">
    <location>
        <begin position="47"/>
        <end position="58"/>
    </location>
</feature>
<reference evidence="2 3" key="1">
    <citation type="submission" date="2019-12" db="EMBL/GenBank/DDBJ databases">
        <title>Nocardia sp. nov. ET3-3 isolated from soil.</title>
        <authorList>
            <person name="Kanchanasin P."/>
            <person name="Tanasupawat S."/>
            <person name="Yuki M."/>
            <person name="Kudo T."/>
        </authorList>
    </citation>
    <scope>NUCLEOTIDE SEQUENCE [LARGE SCALE GENOMIC DNA]</scope>
    <source>
        <strain evidence="2 3">ET3-3</strain>
    </source>
</reference>
<organism evidence="2 3">
    <name type="scientific">Nocardia terrae</name>
    <dbReference type="NCBI Taxonomy" id="2675851"/>
    <lineage>
        <taxon>Bacteria</taxon>
        <taxon>Bacillati</taxon>
        <taxon>Actinomycetota</taxon>
        <taxon>Actinomycetes</taxon>
        <taxon>Mycobacteriales</taxon>
        <taxon>Nocardiaceae</taxon>
        <taxon>Nocardia</taxon>
    </lineage>
</organism>
<evidence type="ECO:0000256" key="1">
    <source>
        <dbReference type="SAM" id="MobiDB-lite"/>
    </source>
</evidence>